<sequence>MALCSVCTAISFADLPPFPEEQHGRILTGLQYVHPLRREREFPRDPTGSSVRHHKSLEHLQEAAAAGCVLCALIQDRLDLLLSEIEGLDVGTKTQCYPTVDLWLAERPRGS</sequence>
<evidence type="ECO:0000313" key="1">
    <source>
        <dbReference type="EMBL" id="OAQ98835.1"/>
    </source>
</evidence>
<name>A0A179I845_CORDF</name>
<dbReference type="AlphaFoldDB" id="A0A179I845"/>
<proteinExistence type="predicted"/>
<accession>A0A179I845</accession>
<reference evidence="1 2" key="1">
    <citation type="submission" date="2016-03" db="EMBL/GenBank/DDBJ databases">
        <title>Fine-scale spatial genetic structure of a fungal parasite of coffee scale insects.</title>
        <authorList>
            <person name="Jackson D."/>
            <person name="Zemenick K.A."/>
            <person name="Malloure B."/>
            <person name="Quandt C.A."/>
            <person name="James T.Y."/>
        </authorList>
    </citation>
    <scope>NUCLEOTIDE SEQUENCE [LARGE SCALE GENOMIC DNA]</scope>
    <source>
        <strain evidence="1 2">UM487</strain>
    </source>
</reference>
<dbReference type="Proteomes" id="UP000243081">
    <property type="component" value="Unassembled WGS sequence"/>
</dbReference>
<protein>
    <submittedName>
        <fullName evidence="1">Uncharacterized protein</fullName>
    </submittedName>
</protein>
<organism evidence="1 2">
    <name type="scientific">Cordyceps confragosa</name>
    <name type="common">Lecanicillium lecanii</name>
    <dbReference type="NCBI Taxonomy" id="2714763"/>
    <lineage>
        <taxon>Eukaryota</taxon>
        <taxon>Fungi</taxon>
        <taxon>Dikarya</taxon>
        <taxon>Ascomycota</taxon>
        <taxon>Pezizomycotina</taxon>
        <taxon>Sordariomycetes</taxon>
        <taxon>Hypocreomycetidae</taxon>
        <taxon>Hypocreales</taxon>
        <taxon>Cordycipitaceae</taxon>
        <taxon>Akanthomyces</taxon>
    </lineage>
</organism>
<dbReference type="EMBL" id="LUKN01002580">
    <property type="protein sequence ID" value="OAQ98835.1"/>
    <property type="molecule type" value="Genomic_DNA"/>
</dbReference>
<evidence type="ECO:0000313" key="2">
    <source>
        <dbReference type="Proteomes" id="UP000243081"/>
    </source>
</evidence>
<gene>
    <name evidence="1" type="ORF">LLEC1_07881</name>
</gene>
<comment type="caution">
    <text evidence="1">The sequence shown here is derived from an EMBL/GenBank/DDBJ whole genome shotgun (WGS) entry which is preliminary data.</text>
</comment>
<dbReference type="OrthoDB" id="47007at2759"/>
<keyword evidence="2" id="KW-1185">Reference proteome</keyword>